<dbReference type="Gene3D" id="1.10.3210.10">
    <property type="entry name" value="Hypothetical protein af1432"/>
    <property type="match status" value="2"/>
</dbReference>
<dbReference type="EMBL" id="RJVQ01000002">
    <property type="protein sequence ID" value="RQW64364.1"/>
    <property type="molecule type" value="Genomic_DNA"/>
</dbReference>
<keyword evidence="1" id="KW-0378">Hydrolase</keyword>
<dbReference type="InterPro" id="IPR037522">
    <property type="entry name" value="HD_GYP_dom"/>
</dbReference>
<dbReference type="FunFam" id="1.10.3210.10:FF:000018">
    <property type="entry name" value="Two-component system response regulator"/>
    <property type="match status" value="1"/>
</dbReference>
<dbReference type="SUPFAM" id="SSF109604">
    <property type="entry name" value="HD-domain/PDEase-like"/>
    <property type="match status" value="2"/>
</dbReference>
<dbReference type="PANTHER" id="PTHR45228">
    <property type="entry name" value="CYCLIC DI-GMP PHOSPHODIESTERASE TM_0186-RELATED"/>
    <property type="match status" value="1"/>
</dbReference>
<feature type="domain" description="HD-GYP" evidence="2">
    <location>
        <begin position="262"/>
        <end position="457"/>
    </location>
</feature>
<gene>
    <name evidence="3" type="ORF">EES38_07240</name>
</gene>
<dbReference type="AlphaFoldDB" id="A0A3N9TK66"/>
<accession>A0A3N9TK66</accession>
<name>A0A3N9TK66_9VIBR</name>
<evidence type="ECO:0000313" key="3">
    <source>
        <dbReference type="EMBL" id="RQW64364.1"/>
    </source>
</evidence>
<keyword evidence="4" id="KW-1185">Reference proteome</keyword>
<dbReference type="CDD" id="cd00077">
    <property type="entry name" value="HDc"/>
    <property type="match status" value="1"/>
</dbReference>
<evidence type="ECO:0000313" key="4">
    <source>
        <dbReference type="Proteomes" id="UP000281112"/>
    </source>
</evidence>
<dbReference type="InterPro" id="IPR003607">
    <property type="entry name" value="HD/PDEase_dom"/>
</dbReference>
<dbReference type="RefSeq" id="WP_124936484.1">
    <property type="nucleotide sequence ID" value="NZ_RJVQ01000002.1"/>
</dbReference>
<dbReference type="Pfam" id="PF13487">
    <property type="entry name" value="HD_5"/>
    <property type="match status" value="2"/>
</dbReference>
<dbReference type="SMART" id="SM00471">
    <property type="entry name" value="HDc"/>
    <property type="match status" value="1"/>
</dbReference>
<dbReference type="Proteomes" id="UP000281112">
    <property type="component" value="Unassembled WGS sequence"/>
</dbReference>
<evidence type="ECO:0000259" key="2">
    <source>
        <dbReference type="PROSITE" id="PS51832"/>
    </source>
</evidence>
<evidence type="ECO:0000256" key="1">
    <source>
        <dbReference type="ARBA" id="ARBA00022801"/>
    </source>
</evidence>
<comment type="caution">
    <text evidence="3">The sequence shown here is derived from an EMBL/GenBank/DDBJ whole genome shotgun (WGS) entry which is preliminary data.</text>
</comment>
<dbReference type="InterPro" id="IPR052020">
    <property type="entry name" value="Cyclic_di-GMP/3'3'-cGAMP_PDE"/>
</dbReference>
<dbReference type="GO" id="GO:0004112">
    <property type="term" value="F:cyclic-nucleotide phosphodiesterase activity"/>
    <property type="evidence" value="ECO:0007669"/>
    <property type="project" value="UniProtKB-ARBA"/>
</dbReference>
<dbReference type="OrthoDB" id="9816273at2"/>
<protein>
    <submittedName>
        <fullName evidence="3">HD-GYP domain-containing protein</fullName>
    </submittedName>
</protein>
<sequence>METTQSSELLPLSELILSLTTALDMTEGQPLEHCIRCCWIGMHIGERYGLKDQELYDLFFTLLLKDAGCSSNAARICELYLTDDREFKNEFKKVNGSLSSVLNFVFHQAGKGQSWTKRISTTIDILKNGSDYAQDLIQTRCSRGADIAKELGFSDATAQGVHSLDEHWDGSGRPDQLSGEAISLFSRIALISQVVDVFQFEQDIDSAVKEATQRSGEWFDPELVKIVELLAQDDEFITGLSNANIKHKVMELAPAQANIRVDDEYFDSIVTAFGKIIDSKSPYTAGHSERVAVFTDLIAEELNIQEEDRIWLRRAALLHDVGKLGVSNTILDKPGKLDPHEWEAVKAHAAFTEEILDKISPFKSLARMAGAHHEKLDGTGYPRGVSANDISLMTRIITTADIFDAITAERPYRAAMPVAKALSIMQENLETAIDRRCFDALKLSLDKLPVGFTERLSD</sequence>
<dbReference type="GO" id="GO:0009214">
    <property type="term" value="P:cyclic nucleotide catabolic process"/>
    <property type="evidence" value="ECO:0007669"/>
    <property type="project" value="UniProtKB-ARBA"/>
</dbReference>
<reference evidence="3 4" key="1">
    <citation type="submission" date="2018-11" db="EMBL/GenBank/DDBJ databases">
        <title>Vibrio LJC006 sp. nov., isolated from seawater during the bloom of the enteromorpha.</title>
        <authorList>
            <person name="Liang J."/>
        </authorList>
    </citation>
    <scope>NUCLEOTIDE SEQUENCE [LARGE SCALE GENOMIC DNA]</scope>
    <source>
        <strain evidence="3 4">LJC006</strain>
    </source>
</reference>
<organism evidence="3 4">
    <name type="scientific">Vibrio viridaestus</name>
    <dbReference type="NCBI Taxonomy" id="2487322"/>
    <lineage>
        <taxon>Bacteria</taxon>
        <taxon>Pseudomonadati</taxon>
        <taxon>Pseudomonadota</taxon>
        <taxon>Gammaproteobacteria</taxon>
        <taxon>Vibrionales</taxon>
        <taxon>Vibrionaceae</taxon>
        <taxon>Vibrio</taxon>
    </lineage>
</organism>
<dbReference type="PROSITE" id="PS51832">
    <property type="entry name" value="HD_GYP"/>
    <property type="match status" value="1"/>
</dbReference>
<dbReference type="PANTHER" id="PTHR45228:SF5">
    <property type="entry name" value="CYCLIC DI-GMP PHOSPHODIESTERASE VC_1348-RELATED"/>
    <property type="match status" value="1"/>
</dbReference>
<proteinExistence type="predicted"/>